<sequence length="162" mass="17709">MSKKVAKTNALRILDSKKTVYQMYEYDITDELIDGKSVCDKLGISESESLKTLVAHGKGNAIYVFVVSINSELDLKKAAQASGEKKIEMLAVKDLLAITGYIRGGCSPIGMKKLYPTFIDEQVRSLDTIYVSGGRKGLSIGINPNDLLEVITGKFVDIVKTN</sequence>
<dbReference type="EC" id="4.2.-.-" evidence="4"/>
<dbReference type="EMBL" id="LQNU01000056">
    <property type="protein sequence ID" value="KZE80487.1"/>
    <property type="molecule type" value="Genomic_DNA"/>
</dbReference>
<dbReference type="OrthoDB" id="9809296at2"/>
<comment type="similarity">
    <text evidence="1 4">Belongs to the prolyl-tRNA editing family. YbaK/EbsC subfamily.</text>
</comment>
<gene>
    <name evidence="6" type="ORF">AV926_10175</name>
</gene>
<evidence type="ECO:0000259" key="5">
    <source>
        <dbReference type="Pfam" id="PF04073"/>
    </source>
</evidence>
<dbReference type="GO" id="GO:0002161">
    <property type="term" value="F:aminoacyl-tRNA deacylase activity"/>
    <property type="evidence" value="ECO:0007669"/>
    <property type="project" value="InterPro"/>
</dbReference>
<dbReference type="PIRSF" id="PIRSF006181">
    <property type="entry name" value="EbsC_YbaK"/>
    <property type="match status" value="1"/>
</dbReference>
<evidence type="ECO:0000256" key="2">
    <source>
        <dbReference type="ARBA" id="ARBA00022917"/>
    </source>
</evidence>
<dbReference type="InterPro" id="IPR007214">
    <property type="entry name" value="YbaK/aa-tRNA-synth-assoc-dom"/>
</dbReference>
<dbReference type="PANTHER" id="PTHR30411:SF0">
    <property type="entry name" value="CYS-TRNA(PRO)_CYS-TRNA(CYS) DEACYLASE YBAK"/>
    <property type="match status" value="1"/>
</dbReference>
<name>A0A163YWG9_9FLAO</name>
<dbReference type="InterPro" id="IPR036754">
    <property type="entry name" value="YbaK/aa-tRNA-synt-asso_dom_sf"/>
</dbReference>
<dbReference type="AlphaFoldDB" id="A0A163YWG9"/>
<dbReference type="Proteomes" id="UP000076630">
    <property type="component" value="Unassembled WGS sequence"/>
</dbReference>
<accession>A0A163YWG9</accession>
<dbReference type="Gene3D" id="3.90.960.10">
    <property type="entry name" value="YbaK/aminoacyl-tRNA synthetase-associated domain"/>
    <property type="match status" value="1"/>
</dbReference>
<dbReference type="CDD" id="cd00002">
    <property type="entry name" value="YbaK_deacylase"/>
    <property type="match status" value="1"/>
</dbReference>
<protein>
    <recommendedName>
        <fullName evidence="4">Cys-tRNA(Pro)/Cys-tRNA(Cys) deacylase</fullName>
        <ecNumber evidence="4">4.2.-.-</ecNumber>
    </recommendedName>
</protein>
<evidence type="ECO:0000313" key="6">
    <source>
        <dbReference type="EMBL" id="KZE80487.1"/>
    </source>
</evidence>
<dbReference type="GO" id="GO:0006412">
    <property type="term" value="P:translation"/>
    <property type="evidence" value="ECO:0007669"/>
    <property type="project" value="UniProtKB-KW"/>
</dbReference>
<evidence type="ECO:0000256" key="3">
    <source>
        <dbReference type="ARBA" id="ARBA00023239"/>
    </source>
</evidence>
<dbReference type="RefSeq" id="WP_038988054.1">
    <property type="nucleotide sequence ID" value="NZ_JWJO01000076.1"/>
</dbReference>
<keyword evidence="7" id="KW-1185">Reference proteome</keyword>
<dbReference type="NCBIfam" id="TIGR00011">
    <property type="entry name" value="YbaK_EbsC"/>
    <property type="match status" value="1"/>
</dbReference>
<evidence type="ECO:0000313" key="7">
    <source>
        <dbReference type="Proteomes" id="UP000076630"/>
    </source>
</evidence>
<comment type="caution">
    <text evidence="6">The sequence shown here is derived from an EMBL/GenBank/DDBJ whole genome shotgun (WGS) entry which is preliminary data.</text>
</comment>
<dbReference type="SUPFAM" id="SSF55826">
    <property type="entry name" value="YbaK/ProRS associated domain"/>
    <property type="match status" value="1"/>
</dbReference>
<evidence type="ECO:0000256" key="1">
    <source>
        <dbReference type="ARBA" id="ARBA00009798"/>
    </source>
</evidence>
<keyword evidence="2 4" id="KW-0648">Protein biosynthesis</keyword>
<reference evidence="6 7" key="1">
    <citation type="submission" date="2016-01" db="EMBL/GenBank/DDBJ databases">
        <title>Whole genome sequencing of Myroides marinus L41.</title>
        <authorList>
            <person name="Hong K.W."/>
        </authorList>
    </citation>
    <scope>NUCLEOTIDE SEQUENCE [LARGE SCALE GENOMIC DNA]</scope>
    <source>
        <strain evidence="6 7">L41</strain>
    </source>
</reference>
<feature type="domain" description="YbaK/aminoacyl-tRNA synthetase-associated" evidence="5">
    <location>
        <begin position="37"/>
        <end position="149"/>
    </location>
</feature>
<proteinExistence type="inferred from homology"/>
<organism evidence="6 7">
    <name type="scientific">Myroides marinus</name>
    <dbReference type="NCBI Taxonomy" id="703342"/>
    <lineage>
        <taxon>Bacteria</taxon>
        <taxon>Pseudomonadati</taxon>
        <taxon>Bacteroidota</taxon>
        <taxon>Flavobacteriia</taxon>
        <taxon>Flavobacteriales</taxon>
        <taxon>Flavobacteriaceae</taxon>
        <taxon>Myroides</taxon>
    </lineage>
</organism>
<dbReference type="GO" id="GO:0016829">
    <property type="term" value="F:lyase activity"/>
    <property type="evidence" value="ECO:0007669"/>
    <property type="project" value="UniProtKB-KW"/>
</dbReference>
<evidence type="ECO:0000256" key="4">
    <source>
        <dbReference type="PIRNR" id="PIRNR006181"/>
    </source>
</evidence>
<dbReference type="InterPro" id="IPR004369">
    <property type="entry name" value="Prolyl-tRNA_editing_YbaK/EbsC"/>
</dbReference>
<dbReference type="Pfam" id="PF04073">
    <property type="entry name" value="tRNA_edit"/>
    <property type="match status" value="1"/>
</dbReference>
<dbReference type="PANTHER" id="PTHR30411">
    <property type="entry name" value="CYTOPLASMIC PROTEIN"/>
    <property type="match status" value="1"/>
</dbReference>
<keyword evidence="3 4" id="KW-0456">Lyase</keyword>